<accession>A0A6P1ZF88</accession>
<evidence type="ECO:0000256" key="4">
    <source>
        <dbReference type="ARBA" id="ARBA00023163"/>
    </source>
</evidence>
<name>A0A6P1ZF88_9BACT</name>
<dbReference type="InterPro" id="IPR020449">
    <property type="entry name" value="Tscrpt_reg_AraC-type_HTH"/>
</dbReference>
<dbReference type="InterPro" id="IPR003313">
    <property type="entry name" value="AraC-bd"/>
</dbReference>
<dbReference type="Proteomes" id="UP000434052">
    <property type="component" value="Unassembled WGS sequence"/>
</dbReference>
<dbReference type="SMART" id="SM00342">
    <property type="entry name" value="HTH_ARAC"/>
    <property type="match status" value="1"/>
</dbReference>
<comment type="caution">
    <text evidence="6">The sequence shown here is derived from an EMBL/GenBank/DDBJ whole genome shotgun (WGS) entry which is preliminary data.</text>
</comment>
<evidence type="ECO:0000256" key="3">
    <source>
        <dbReference type="ARBA" id="ARBA00023159"/>
    </source>
</evidence>
<dbReference type="SUPFAM" id="SSF51215">
    <property type="entry name" value="Regulatory protein AraC"/>
    <property type="match status" value="1"/>
</dbReference>
<dbReference type="PROSITE" id="PS00041">
    <property type="entry name" value="HTH_ARAC_FAMILY_1"/>
    <property type="match status" value="1"/>
</dbReference>
<dbReference type="InterPro" id="IPR018062">
    <property type="entry name" value="HTH_AraC-typ_CS"/>
</dbReference>
<dbReference type="SUPFAM" id="SSF46689">
    <property type="entry name" value="Homeodomain-like"/>
    <property type="match status" value="2"/>
</dbReference>
<keyword evidence="4" id="KW-0804">Transcription</keyword>
<keyword evidence="1" id="KW-0805">Transcription regulation</keyword>
<dbReference type="Pfam" id="PF12833">
    <property type="entry name" value="HTH_18"/>
    <property type="match status" value="1"/>
</dbReference>
<dbReference type="GO" id="GO:0003700">
    <property type="term" value="F:DNA-binding transcription factor activity"/>
    <property type="evidence" value="ECO:0007669"/>
    <property type="project" value="InterPro"/>
</dbReference>
<evidence type="ECO:0000256" key="2">
    <source>
        <dbReference type="ARBA" id="ARBA00023125"/>
    </source>
</evidence>
<reference evidence="6 7" key="1">
    <citation type="submission" date="2018-06" db="EMBL/GenBank/DDBJ databases">
        <title>Complete genome of Desulfovibrio marinus P48SEP.</title>
        <authorList>
            <person name="Crispim J.S."/>
            <person name="Vidigal P.M.P."/>
            <person name="Silva L.C.F."/>
            <person name="Araujo L.C."/>
            <person name="Laguardia C.N."/>
            <person name="Dias R.S."/>
            <person name="Sousa M.P."/>
            <person name="Paula S.O."/>
            <person name="Silva C."/>
        </authorList>
    </citation>
    <scope>NUCLEOTIDE SEQUENCE [LARGE SCALE GENOMIC DNA]</scope>
    <source>
        <strain evidence="6 7">P48SEP</strain>
    </source>
</reference>
<dbReference type="PRINTS" id="PR00032">
    <property type="entry name" value="HTHARAC"/>
</dbReference>
<organism evidence="6 7">
    <name type="scientific">Oceanidesulfovibrio marinus</name>
    <dbReference type="NCBI Taxonomy" id="370038"/>
    <lineage>
        <taxon>Bacteria</taxon>
        <taxon>Pseudomonadati</taxon>
        <taxon>Thermodesulfobacteriota</taxon>
        <taxon>Desulfovibrionia</taxon>
        <taxon>Desulfovibrionales</taxon>
        <taxon>Desulfovibrionaceae</taxon>
        <taxon>Oceanidesulfovibrio</taxon>
    </lineage>
</organism>
<dbReference type="InterPro" id="IPR018060">
    <property type="entry name" value="HTH_AraC"/>
</dbReference>
<dbReference type="Pfam" id="PF02311">
    <property type="entry name" value="AraC_binding"/>
    <property type="match status" value="1"/>
</dbReference>
<sequence length="284" mass="31526">MNHPPTEEVRVLAPPAMPGVELMHARYVTQRFSRHFHEEYAIGIIERGAMNFRYLGDDMTAAAGQVNLVVPGEVHDGHAAVAELGWTYRMFYLDPSVLEPALQELTVRPRSVHFQAGVIQDPALAERVLRAHHALGTPGASTLARQTLLLDMLTYWIAEHGEKRSSLPVQRPEPGAAAVAREIINDRHAEDLRLDELATQAGMSPYHLVRVFKARHGLPPHAYLVQVRIGRAKALLRTPMRLADIAAAVGFADQSHLTRHFKRQFGVTPGAYRNFLQNTGDPAA</sequence>
<dbReference type="EMBL" id="QMIF01000013">
    <property type="protein sequence ID" value="TVM31949.1"/>
    <property type="molecule type" value="Genomic_DNA"/>
</dbReference>
<dbReference type="AlphaFoldDB" id="A0A6P1ZF88"/>
<dbReference type="PANTHER" id="PTHR46796">
    <property type="entry name" value="HTH-TYPE TRANSCRIPTIONAL ACTIVATOR RHAS-RELATED"/>
    <property type="match status" value="1"/>
</dbReference>
<dbReference type="PANTHER" id="PTHR46796:SF2">
    <property type="entry name" value="TRANSCRIPTIONAL REGULATORY PROTEIN"/>
    <property type="match status" value="1"/>
</dbReference>
<feature type="domain" description="HTH araC/xylS-type" evidence="5">
    <location>
        <begin position="178"/>
        <end position="275"/>
    </location>
</feature>
<dbReference type="Gene3D" id="1.10.10.60">
    <property type="entry name" value="Homeodomain-like"/>
    <property type="match status" value="2"/>
</dbReference>
<dbReference type="OrthoDB" id="112032at2"/>
<evidence type="ECO:0000313" key="6">
    <source>
        <dbReference type="EMBL" id="TVM31949.1"/>
    </source>
</evidence>
<proteinExistence type="predicted"/>
<evidence type="ECO:0000256" key="1">
    <source>
        <dbReference type="ARBA" id="ARBA00023015"/>
    </source>
</evidence>
<keyword evidence="2" id="KW-0238">DNA-binding</keyword>
<dbReference type="PROSITE" id="PS01124">
    <property type="entry name" value="HTH_ARAC_FAMILY_2"/>
    <property type="match status" value="1"/>
</dbReference>
<dbReference type="InterPro" id="IPR050204">
    <property type="entry name" value="AraC_XylS_family_regulators"/>
</dbReference>
<dbReference type="InterPro" id="IPR037923">
    <property type="entry name" value="HTH-like"/>
</dbReference>
<dbReference type="InterPro" id="IPR009057">
    <property type="entry name" value="Homeodomain-like_sf"/>
</dbReference>
<evidence type="ECO:0000259" key="5">
    <source>
        <dbReference type="PROSITE" id="PS01124"/>
    </source>
</evidence>
<keyword evidence="3" id="KW-0010">Activator</keyword>
<gene>
    <name evidence="6" type="ORF">DQK91_17030</name>
</gene>
<dbReference type="GO" id="GO:0043565">
    <property type="term" value="F:sequence-specific DNA binding"/>
    <property type="evidence" value="ECO:0007669"/>
    <property type="project" value="InterPro"/>
</dbReference>
<protein>
    <submittedName>
        <fullName evidence="6">AraC family transcriptional regulator</fullName>
    </submittedName>
</protein>
<evidence type="ECO:0000313" key="7">
    <source>
        <dbReference type="Proteomes" id="UP000434052"/>
    </source>
</evidence>